<dbReference type="InterPro" id="IPR036676">
    <property type="entry name" value="PurM-like_C_sf"/>
</dbReference>
<dbReference type="InterPro" id="IPR010918">
    <property type="entry name" value="PurM-like_C_dom"/>
</dbReference>
<evidence type="ECO:0000256" key="1">
    <source>
        <dbReference type="ARBA" id="ARBA00006243"/>
    </source>
</evidence>
<comment type="similarity">
    <text evidence="1">Belongs to the HypE family.</text>
</comment>
<dbReference type="PANTHER" id="PTHR30303:SF4">
    <property type="entry name" value="HYDROGENASE EXPRESSION_FORMATION PROTEIN HYPE"/>
    <property type="match status" value="1"/>
</dbReference>
<dbReference type="RefSeq" id="WP_109216441.1">
    <property type="nucleotide sequence ID" value="NZ_CAJLEE010000070.1"/>
</dbReference>
<dbReference type="Gene3D" id="3.30.1330.10">
    <property type="entry name" value="PurM-like, N-terminal domain"/>
    <property type="match status" value="1"/>
</dbReference>
<dbReference type="SUPFAM" id="SSF55326">
    <property type="entry name" value="PurM N-terminal domain-like"/>
    <property type="match status" value="1"/>
</dbReference>
<dbReference type="PANTHER" id="PTHR30303">
    <property type="entry name" value="HYDROGENASE ISOENZYMES FORMATION PROTEIN HYPE"/>
    <property type="match status" value="1"/>
</dbReference>
<dbReference type="InterPro" id="IPR016188">
    <property type="entry name" value="PurM-like_N"/>
</dbReference>
<evidence type="ECO:0000313" key="4">
    <source>
        <dbReference type="EMBL" id="PWE85841.1"/>
    </source>
</evidence>
<dbReference type="InterPro" id="IPR036921">
    <property type="entry name" value="PurM-like_N_sf"/>
</dbReference>
<feature type="domain" description="PurM-like C-terminal" evidence="3">
    <location>
        <begin position="152"/>
        <end position="303"/>
    </location>
</feature>
<keyword evidence="5" id="KW-1185">Reference proteome</keyword>
<proteinExistence type="inferred from homology"/>
<dbReference type="GO" id="GO:0051604">
    <property type="term" value="P:protein maturation"/>
    <property type="evidence" value="ECO:0007669"/>
    <property type="project" value="TreeGrafter"/>
</dbReference>
<dbReference type="CDD" id="cd06061">
    <property type="entry name" value="PurM-like1"/>
    <property type="match status" value="1"/>
</dbReference>
<reference evidence="4 5" key="1">
    <citation type="submission" date="2014-09" db="EMBL/GenBank/DDBJ databases">
        <title>Butyrate-producing bacteria isolated from human gut.</title>
        <authorList>
            <person name="Zhang Q."/>
            <person name="Zhao L."/>
        </authorList>
    </citation>
    <scope>NUCLEOTIDE SEQUENCE [LARGE SCALE GENOMIC DNA]</scope>
    <source>
        <strain evidence="4 5">21</strain>
    </source>
</reference>
<dbReference type="EMBL" id="JRFU01000147">
    <property type="protein sequence ID" value="PWE85841.1"/>
    <property type="molecule type" value="Genomic_DNA"/>
</dbReference>
<evidence type="ECO:0000313" key="5">
    <source>
        <dbReference type="Proteomes" id="UP000245288"/>
    </source>
</evidence>
<dbReference type="Pfam" id="PF00586">
    <property type="entry name" value="AIRS"/>
    <property type="match status" value="1"/>
</dbReference>
<dbReference type="OrthoDB" id="153904at2"/>
<dbReference type="AlphaFoldDB" id="A0A2V1JRH9"/>
<dbReference type="Pfam" id="PF02769">
    <property type="entry name" value="AIRS_C"/>
    <property type="match status" value="1"/>
</dbReference>
<dbReference type="Gene3D" id="3.90.650.10">
    <property type="entry name" value="PurM-like C-terminal domain"/>
    <property type="match status" value="1"/>
</dbReference>
<dbReference type="SUPFAM" id="SSF56042">
    <property type="entry name" value="PurM C-terminal domain-like"/>
    <property type="match status" value="1"/>
</dbReference>
<organism evidence="4 5">
    <name type="scientific">Eubacterium ramulus</name>
    <dbReference type="NCBI Taxonomy" id="39490"/>
    <lineage>
        <taxon>Bacteria</taxon>
        <taxon>Bacillati</taxon>
        <taxon>Bacillota</taxon>
        <taxon>Clostridia</taxon>
        <taxon>Eubacteriales</taxon>
        <taxon>Eubacteriaceae</taxon>
        <taxon>Eubacterium</taxon>
    </lineage>
</organism>
<name>A0A2V1JRH9_EUBRA</name>
<protein>
    <submittedName>
        <fullName evidence="4">Hydrogenase maturation factor</fullName>
    </submittedName>
</protein>
<dbReference type="PIRSF" id="PIRSF005644">
    <property type="entry name" value="Hdrgns_mtr_HypE"/>
    <property type="match status" value="1"/>
</dbReference>
<evidence type="ECO:0000259" key="2">
    <source>
        <dbReference type="Pfam" id="PF00586"/>
    </source>
</evidence>
<accession>A0A2V1JRH9</accession>
<dbReference type="InterPro" id="IPR011854">
    <property type="entry name" value="HypE"/>
</dbReference>
<dbReference type="Proteomes" id="UP000245288">
    <property type="component" value="Unassembled WGS sequence"/>
</dbReference>
<feature type="domain" description="PurM-like N-terminal" evidence="2">
    <location>
        <begin position="33"/>
        <end position="139"/>
    </location>
</feature>
<evidence type="ECO:0000259" key="3">
    <source>
        <dbReference type="Pfam" id="PF02769"/>
    </source>
</evidence>
<comment type="caution">
    <text evidence="4">The sequence shown here is derived from an EMBL/GenBank/DDBJ whole genome shotgun (WGS) entry which is preliminary data.</text>
</comment>
<gene>
    <name evidence="4" type="ORF">LG34_13505</name>
</gene>
<sequence length="329" mass="35557">MKQGKLPENVLKRSVFKQLHTKRKDVLLSAGVGEDCAAFTLKEDEVAVLSTDPVIWENSLDGRYAVHANLNDLATSGAEPIGLMLTAMLPADIEEAQIREMVKTIAAECEPLQVQILGGHTEITDAVNRPIISVTAVGKTKKGQILSTSGAKPGDDIVITKWIGLEGTAKLAHARREELLSRYPAHLIDEAEAFEQYFSVIPEAATAMKSGVRAMHDVTTGGIFGALWELAEASGVGLDITLKKIPIRQETVEICEFFDINPYQIASGGSLLMAAEDGNRLVMDLAKEGIPAVVVGKATAGNDRVLNNEEERRFLEPPRAGLQVSDLHI</sequence>